<feature type="domain" description="Dipeptidylpeptidase IV N-terminal" evidence="3">
    <location>
        <begin position="382"/>
        <end position="545"/>
    </location>
</feature>
<dbReference type="EMBL" id="JAVRIE010000001">
    <property type="protein sequence ID" value="MDT0581608.1"/>
    <property type="molecule type" value="Genomic_DNA"/>
</dbReference>
<name>A0AAW8R399_9ALTE</name>
<dbReference type="GO" id="GO:0006508">
    <property type="term" value="P:proteolysis"/>
    <property type="evidence" value="ECO:0007669"/>
    <property type="project" value="InterPro"/>
</dbReference>
<dbReference type="Gene3D" id="3.40.50.1820">
    <property type="entry name" value="alpha/beta hydrolase"/>
    <property type="match status" value="1"/>
</dbReference>
<dbReference type="PROSITE" id="PS51257">
    <property type="entry name" value="PROKAR_LIPOPROTEIN"/>
    <property type="match status" value="1"/>
</dbReference>
<accession>A0AAW8R399</accession>
<proteinExistence type="predicted"/>
<dbReference type="InterPro" id="IPR029058">
    <property type="entry name" value="AB_hydrolase_fold"/>
</dbReference>
<reference evidence="4 5" key="1">
    <citation type="submission" date="2023-09" db="EMBL/GenBank/DDBJ databases">
        <authorList>
            <person name="Rey-Velasco X."/>
        </authorList>
    </citation>
    <scope>NUCLEOTIDE SEQUENCE [LARGE SCALE GENOMIC DNA]</scope>
    <source>
        <strain evidence="4 5">W409</strain>
    </source>
</reference>
<dbReference type="PANTHER" id="PTHR11731:SF193">
    <property type="entry name" value="DIPEPTIDYL PEPTIDASE 9"/>
    <property type="match status" value="1"/>
</dbReference>
<dbReference type="Pfam" id="PF00326">
    <property type="entry name" value="Peptidase_S9"/>
    <property type="match status" value="1"/>
</dbReference>
<evidence type="ECO:0000259" key="3">
    <source>
        <dbReference type="Pfam" id="PF00930"/>
    </source>
</evidence>
<dbReference type="SUPFAM" id="SSF82171">
    <property type="entry name" value="DPP6 N-terminal domain-like"/>
    <property type="match status" value="1"/>
</dbReference>
<evidence type="ECO:0000313" key="4">
    <source>
        <dbReference type="EMBL" id="MDT0581608.1"/>
    </source>
</evidence>
<dbReference type="RefSeq" id="WP_311360388.1">
    <property type="nucleotide sequence ID" value="NZ_JAVRIE010000001.1"/>
</dbReference>
<feature type="domain" description="Peptidase S9 prolyl oligopeptidase catalytic" evidence="2">
    <location>
        <begin position="637"/>
        <end position="832"/>
    </location>
</feature>
<evidence type="ECO:0000256" key="1">
    <source>
        <dbReference type="SAM" id="SignalP"/>
    </source>
</evidence>
<organism evidence="4 5">
    <name type="scientific">Brumicola blandensis</name>
    <dbReference type="NCBI Taxonomy" id="3075611"/>
    <lineage>
        <taxon>Bacteria</taxon>
        <taxon>Pseudomonadati</taxon>
        <taxon>Pseudomonadota</taxon>
        <taxon>Gammaproteobacteria</taxon>
        <taxon>Alteromonadales</taxon>
        <taxon>Alteromonadaceae</taxon>
        <taxon>Brumicola</taxon>
    </lineage>
</organism>
<dbReference type="InterPro" id="IPR050278">
    <property type="entry name" value="Serine_Prot_S9B/DPPIV"/>
</dbReference>
<dbReference type="SUPFAM" id="SSF53474">
    <property type="entry name" value="alpha/beta-Hydrolases"/>
    <property type="match status" value="1"/>
</dbReference>
<dbReference type="Gene3D" id="2.140.10.30">
    <property type="entry name" value="Dipeptidylpeptidase IV, N-terminal domain"/>
    <property type="match status" value="2"/>
</dbReference>
<dbReference type="GO" id="GO:0008236">
    <property type="term" value="F:serine-type peptidase activity"/>
    <property type="evidence" value="ECO:0007669"/>
    <property type="project" value="InterPro"/>
</dbReference>
<dbReference type="GO" id="GO:0008239">
    <property type="term" value="F:dipeptidyl-peptidase activity"/>
    <property type="evidence" value="ECO:0007669"/>
    <property type="project" value="TreeGrafter"/>
</dbReference>
<comment type="caution">
    <text evidence="4">The sequence shown here is derived from an EMBL/GenBank/DDBJ whole genome shotgun (WGS) entry which is preliminary data.</text>
</comment>
<dbReference type="Pfam" id="PF00930">
    <property type="entry name" value="DPPIV_N"/>
    <property type="match status" value="1"/>
</dbReference>
<sequence length="832" mass="94727">MTKYSKILYSSVGIALLSACSTTSTTQSAPALQTNEYPTKTMSQAAVIADGQQQVELTLKQIMSDPDWLGREPENAFWSSDGKTLGYYRKQEGNPIRDLWLIDDGSVGNGQKADLSTIHQYEYDEFIQDEDFPFVAWIFEGNIFVQDINTSVIKQLTLSTDGARNLQFLNDNALSFQRGNSFYSVEVNSGLQEQVLSWHFAKEQKAVEAPEDYIAQEQIKLIDYVQLQRRNRQLRADNDAALKATNNTIMASSYYFDPAHRTVLASLAPNGKWAVVVTTENKAQRSDSDIMPDYIEENGRIKAQNVRQRVADAKPIVHDVWLIDLSSGDKTLLDYKALPGYNEDVLAEVKRENAIAKGEEYQENRLPRDIGLLFDWYATEPPVKWHDDSDKVAIMLEAWDNKDRWITTVDVDEKTLVTQHRMHDEAWVNYRFNEFGWFDNQETLYLLSEESGYSQLYAKPLEGNLRALTQGNFVVDNVTLTKDDKYFYFKANKKHPGIYEIYRVGADAQGTDSIEQLTDLNGMTDYVLSPNENKLLLTHSKLVSPPELYAMDIKASAEPVKLTSTVSEAFRSISWTSPSIVAVPSSHSDQPIYSRVYAPQGPQDDKSRAVVFNHGAGYLQNSHLGWSGYFREFMFHSFLVSQGYVVLDMDYRASAGYGRDWRTAIYRQMGTPETQDLKDGVDWLVENANVDRSRIGTYGGSYGGFMTFMALFTEPDLFQAGAALRPVSDWAHYNDPYTSNILNRPDVDPIAYERSSPIYFADGLTKPLLINAPMVDNNVFFVDVVRLVQILIEKEKEDFETAIYPVEPHGFVQPSSWLDEYRRIFKLFEEHL</sequence>
<dbReference type="InterPro" id="IPR001375">
    <property type="entry name" value="Peptidase_S9_cat"/>
</dbReference>
<protein>
    <submittedName>
        <fullName evidence="4">Prolyl oligopeptidase family serine peptidase</fullName>
    </submittedName>
</protein>
<gene>
    <name evidence="4" type="ORF">RM544_03585</name>
</gene>
<evidence type="ECO:0000259" key="2">
    <source>
        <dbReference type="Pfam" id="PF00326"/>
    </source>
</evidence>
<keyword evidence="1" id="KW-0732">Signal</keyword>
<dbReference type="Proteomes" id="UP001249020">
    <property type="component" value="Unassembled WGS sequence"/>
</dbReference>
<feature type="signal peptide" evidence="1">
    <location>
        <begin position="1"/>
        <end position="28"/>
    </location>
</feature>
<evidence type="ECO:0000313" key="5">
    <source>
        <dbReference type="Proteomes" id="UP001249020"/>
    </source>
</evidence>
<dbReference type="InterPro" id="IPR002469">
    <property type="entry name" value="Peptidase_S9B_N"/>
</dbReference>
<feature type="chain" id="PRO_5043320063" evidence="1">
    <location>
        <begin position="29"/>
        <end position="832"/>
    </location>
</feature>
<dbReference type="AlphaFoldDB" id="A0AAW8R399"/>
<dbReference type="PANTHER" id="PTHR11731">
    <property type="entry name" value="PROTEASE FAMILY S9B,C DIPEPTIDYL-PEPTIDASE IV-RELATED"/>
    <property type="match status" value="1"/>
</dbReference>
<keyword evidence="5" id="KW-1185">Reference proteome</keyword>